<dbReference type="AlphaFoldDB" id="A0ABD3J8U6"/>
<evidence type="ECO:0000259" key="2">
    <source>
        <dbReference type="Pfam" id="PF14363"/>
    </source>
</evidence>
<keyword evidence="4" id="KW-1185">Reference proteome</keyword>
<feature type="chain" id="PRO_5044857884" description="AAA-type ATPase N-terminal domain-containing protein" evidence="1">
    <location>
        <begin position="22"/>
        <end position="140"/>
    </location>
</feature>
<feature type="domain" description="AAA-type ATPase N-terminal" evidence="2">
    <location>
        <begin position="23"/>
        <end position="118"/>
    </location>
</feature>
<dbReference type="Proteomes" id="UP001634007">
    <property type="component" value="Unassembled WGS sequence"/>
</dbReference>
<sequence>MFTHFGSVIWGLLVIWAMFQQYIPPELQQKLERYAYKLVCLVNPYVLIVFPEFSGEKLKSSEAYTAIQNYLMENATAGAKRLRADSVKDNSQSPILSMDDHEKVTNVFKVVKVWWSSNKTTPKNMSLSFFPKTKDRRFTS</sequence>
<accession>A0ABD3J8U6</accession>
<evidence type="ECO:0000256" key="1">
    <source>
        <dbReference type="SAM" id="SignalP"/>
    </source>
</evidence>
<gene>
    <name evidence="3" type="ORF">ACJRO7_035410</name>
</gene>
<proteinExistence type="predicted"/>
<organism evidence="3 4">
    <name type="scientific">Eucalyptus globulus</name>
    <name type="common">Tasmanian blue gum</name>
    <dbReference type="NCBI Taxonomy" id="34317"/>
    <lineage>
        <taxon>Eukaryota</taxon>
        <taxon>Viridiplantae</taxon>
        <taxon>Streptophyta</taxon>
        <taxon>Embryophyta</taxon>
        <taxon>Tracheophyta</taxon>
        <taxon>Spermatophyta</taxon>
        <taxon>Magnoliopsida</taxon>
        <taxon>eudicotyledons</taxon>
        <taxon>Gunneridae</taxon>
        <taxon>Pentapetalae</taxon>
        <taxon>rosids</taxon>
        <taxon>malvids</taxon>
        <taxon>Myrtales</taxon>
        <taxon>Myrtaceae</taxon>
        <taxon>Myrtoideae</taxon>
        <taxon>Eucalypteae</taxon>
        <taxon>Eucalyptus</taxon>
    </lineage>
</organism>
<keyword evidence="1" id="KW-0732">Signal</keyword>
<evidence type="ECO:0000313" key="3">
    <source>
        <dbReference type="EMBL" id="KAL3723224.1"/>
    </source>
</evidence>
<dbReference type="InterPro" id="IPR025753">
    <property type="entry name" value="AAA_N_dom"/>
</dbReference>
<dbReference type="EMBL" id="JBJKBG010000009">
    <property type="protein sequence ID" value="KAL3723224.1"/>
    <property type="molecule type" value="Genomic_DNA"/>
</dbReference>
<dbReference type="Pfam" id="PF14363">
    <property type="entry name" value="AAA_assoc"/>
    <property type="match status" value="1"/>
</dbReference>
<evidence type="ECO:0000313" key="4">
    <source>
        <dbReference type="Proteomes" id="UP001634007"/>
    </source>
</evidence>
<comment type="caution">
    <text evidence="3">The sequence shown here is derived from an EMBL/GenBank/DDBJ whole genome shotgun (WGS) entry which is preliminary data.</text>
</comment>
<name>A0ABD3J8U6_EUCGL</name>
<reference evidence="3 4" key="1">
    <citation type="submission" date="2024-11" db="EMBL/GenBank/DDBJ databases">
        <title>Chromosome-level genome assembly of Eucalyptus globulus Labill. provides insights into its genome evolution.</title>
        <authorList>
            <person name="Li X."/>
        </authorList>
    </citation>
    <scope>NUCLEOTIDE SEQUENCE [LARGE SCALE GENOMIC DNA]</scope>
    <source>
        <strain evidence="3">CL2024</strain>
        <tissue evidence="3">Fresh tender leaves</tissue>
    </source>
</reference>
<feature type="signal peptide" evidence="1">
    <location>
        <begin position="1"/>
        <end position="21"/>
    </location>
</feature>
<protein>
    <recommendedName>
        <fullName evidence="2">AAA-type ATPase N-terminal domain-containing protein</fullName>
    </recommendedName>
</protein>